<dbReference type="SUPFAM" id="SSF51905">
    <property type="entry name" value="FAD/NAD(P)-binding domain"/>
    <property type="match status" value="2"/>
</dbReference>
<evidence type="ECO:0000256" key="1">
    <source>
        <dbReference type="ARBA" id="ARBA00009183"/>
    </source>
</evidence>
<dbReference type="PRINTS" id="PR00370">
    <property type="entry name" value="FMOXYGENASE"/>
</dbReference>
<dbReference type="PANTHER" id="PTHR23023">
    <property type="entry name" value="DIMETHYLANILINE MONOOXYGENASE"/>
    <property type="match status" value="1"/>
</dbReference>
<evidence type="ECO:0000256" key="4">
    <source>
        <dbReference type="ARBA" id="ARBA00022857"/>
    </source>
</evidence>
<evidence type="ECO:0000256" key="3">
    <source>
        <dbReference type="ARBA" id="ARBA00022827"/>
    </source>
</evidence>
<keyword evidence="7" id="KW-1185">Reference proteome</keyword>
<evidence type="ECO:0000256" key="2">
    <source>
        <dbReference type="ARBA" id="ARBA00022630"/>
    </source>
</evidence>
<dbReference type="PIRSF" id="PIRSF000332">
    <property type="entry name" value="FMO"/>
    <property type="match status" value="1"/>
</dbReference>
<dbReference type="Pfam" id="PF00743">
    <property type="entry name" value="FMO-like"/>
    <property type="match status" value="1"/>
</dbReference>
<evidence type="ECO:0000313" key="7">
    <source>
        <dbReference type="Proteomes" id="UP001597425"/>
    </source>
</evidence>
<dbReference type="Proteomes" id="UP001597425">
    <property type="component" value="Unassembled WGS sequence"/>
</dbReference>
<keyword evidence="5" id="KW-0560">Oxidoreductase</keyword>
<accession>A0ABW5EE90</accession>
<dbReference type="InterPro" id="IPR000960">
    <property type="entry name" value="Flavin_mOase"/>
</dbReference>
<protein>
    <submittedName>
        <fullName evidence="6">NAD(P)-binding domain-containing protein</fullName>
    </submittedName>
</protein>
<evidence type="ECO:0000313" key="6">
    <source>
        <dbReference type="EMBL" id="MFD2311679.1"/>
    </source>
</evidence>
<name>A0ABW5EE90_9GAMM</name>
<comment type="caution">
    <text evidence="6">The sequence shown here is derived from an EMBL/GenBank/DDBJ whole genome shotgun (WGS) entry which is preliminary data.</text>
</comment>
<dbReference type="EMBL" id="JBHUJD010000021">
    <property type="protein sequence ID" value="MFD2311679.1"/>
    <property type="molecule type" value="Genomic_DNA"/>
</dbReference>
<keyword evidence="4" id="KW-0521">NADP</keyword>
<sequence>MKKRVAVIGAGLSGIAAIKQLTDEGHEVVCFERLDNLGGVFARNEIYDDLHLTISNYFMAYSDDVPHTERLKFWSKSEYRDYLKAYVEKFDIGAKIQYNTEVQSVRQTPGGGSWEIEVSRAGGMERLEFDSVVVCSGHFQSPNIPEVEGLEIFKGTVVHSKDYREQEFYRGKRVLCVGMGESSADITAEISSVAEKCLLSVRRYHAVAPRYIPFQEDTYFTIDTSWLTSRIVNRLPHRFHGGIASGIFKRYLKSRNPDVRIRGQWLIESGPTFHQAVTKNERLFKPIADGKVTPNIGGIQRFEENSVVFKDGNREEIDAVVFCSGYKLEFPFLDRKIPDMRDLFKQMFIPEIGRSLAFVGFVRPQQGGIPAIAEMQSRYLAQLYSGATGLPPIAEQKRTIRQDAEHWRNEYKLTPNVPSLVNYCHYMDSLAELVGCMPKIPALWENPRLRIKLLHGPQFAAQYRLTGPHSMPHESRQFLLAFPNLSSWRLISYLEIGALLCRVMPRIPRFRLRAVPGIRSFASS</sequence>
<organism evidence="6 7">
    <name type="scientific">Microbulbifer halophilus</name>
    <dbReference type="NCBI Taxonomy" id="453963"/>
    <lineage>
        <taxon>Bacteria</taxon>
        <taxon>Pseudomonadati</taxon>
        <taxon>Pseudomonadota</taxon>
        <taxon>Gammaproteobacteria</taxon>
        <taxon>Cellvibrionales</taxon>
        <taxon>Microbulbiferaceae</taxon>
        <taxon>Microbulbifer</taxon>
    </lineage>
</organism>
<dbReference type="InterPro" id="IPR050346">
    <property type="entry name" value="FMO-like"/>
</dbReference>
<gene>
    <name evidence="6" type="ORF">ACFSKX_14725</name>
</gene>
<dbReference type="InterPro" id="IPR036188">
    <property type="entry name" value="FAD/NAD-bd_sf"/>
</dbReference>
<reference evidence="7" key="1">
    <citation type="journal article" date="2019" name="Int. J. Syst. Evol. Microbiol.">
        <title>The Global Catalogue of Microorganisms (GCM) 10K type strain sequencing project: providing services to taxonomists for standard genome sequencing and annotation.</title>
        <authorList>
            <consortium name="The Broad Institute Genomics Platform"/>
            <consortium name="The Broad Institute Genome Sequencing Center for Infectious Disease"/>
            <person name="Wu L."/>
            <person name="Ma J."/>
        </authorList>
    </citation>
    <scope>NUCLEOTIDE SEQUENCE [LARGE SCALE GENOMIC DNA]</scope>
    <source>
        <strain evidence="7">KCTC 12848</strain>
    </source>
</reference>
<dbReference type="RefSeq" id="WP_265721324.1">
    <property type="nucleotide sequence ID" value="NZ_JAPIVK010000010.1"/>
</dbReference>
<evidence type="ECO:0000256" key="5">
    <source>
        <dbReference type="ARBA" id="ARBA00023002"/>
    </source>
</evidence>
<dbReference type="Gene3D" id="3.50.50.60">
    <property type="entry name" value="FAD/NAD(P)-binding domain"/>
    <property type="match status" value="1"/>
</dbReference>
<keyword evidence="2" id="KW-0285">Flavoprotein</keyword>
<keyword evidence="3" id="KW-0274">FAD</keyword>
<comment type="similarity">
    <text evidence="1">Belongs to the FMO family.</text>
</comment>
<dbReference type="InterPro" id="IPR020946">
    <property type="entry name" value="Flavin_mOase-like"/>
</dbReference>
<proteinExistence type="inferred from homology"/>